<dbReference type="EMBL" id="JABRWJ010000002">
    <property type="protein sequence ID" value="NRF66956.1"/>
    <property type="molecule type" value="Genomic_DNA"/>
</dbReference>
<feature type="domain" description="Helicase ATP-binding" evidence="9">
    <location>
        <begin position="33"/>
        <end position="231"/>
    </location>
</feature>
<dbReference type="InterPro" id="IPR001650">
    <property type="entry name" value="Helicase_C-like"/>
</dbReference>
<protein>
    <submittedName>
        <fullName evidence="11">DEAD/DEAH box helicase</fullName>
    </submittedName>
</protein>
<dbReference type="Pfam" id="PF00270">
    <property type="entry name" value="DEAD"/>
    <property type="match status" value="1"/>
</dbReference>
<dbReference type="InterPro" id="IPR011545">
    <property type="entry name" value="DEAD/DEAH_box_helicase_dom"/>
</dbReference>
<dbReference type="PROSITE" id="PS51194">
    <property type="entry name" value="HELICASE_CTER"/>
    <property type="match status" value="1"/>
</dbReference>
<evidence type="ECO:0000256" key="6">
    <source>
        <dbReference type="ARBA" id="ARBA00023125"/>
    </source>
</evidence>
<gene>
    <name evidence="11" type="ORF">HLB44_08170</name>
</gene>
<dbReference type="Pfam" id="PF23235">
    <property type="entry name" value="WHD_3rd_Lhr"/>
    <property type="match status" value="1"/>
</dbReference>
<keyword evidence="5" id="KW-0067">ATP-binding</keyword>
<evidence type="ECO:0000256" key="3">
    <source>
        <dbReference type="ARBA" id="ARBA00022801"/>
    </source>
</evidence>
<keyword evidence="6" id="KW-0238">DNA-binding</keyword>
<dbReference type="Pfam" id="PF00271">
    <property type="entry name" value="Helicase_C"/>
    <property type="match status" value="1"/>
</dbReference>
<dbReference type="InterPro" id="IPR052511">
    <property type="entry name" value="ATP-dep_Helicase"/>
</dbReference>
<dbReference type="SUPFAM" id="SSF52540">
    <property type="entry name" value="P-loop containing nucleoside triphosphate hydrolases"/>
    <property type="match status" value="1"/>
</dbReference>
<dbReference type="InterPro" id="IPR055367">
    <property type="entry name" value="WH4_Lhr"/>
</dbReference>
<evidence type="ECO:0000256" key="4">
    <source>
        <dbReference type="ARBA" id="ARBA00022806"/>
    </source>
</evidence>
<evidence type="ECO:0000256" key="8">
    <source>
        <dbReference type="ARBA" id="ARBA00023235"/>
    </source>
</evidence>
<evidence type="ECO:0000256" key="5">
    <source>
        <dbReference type="ARBA" id="ARBA00022840"/>
    </source>
</evidence>
<evidence type="ECO:0000259" key="10">
    <source>
        <dbReference type="PROSITE" id="PS51194"/>
    </source>
</evidence>
<evidence type="ECO:0000313" key="12">
    <source>
        <dbReference type="Proteomes" id="UP000737171"/>
    </source>
</evidence>
<dbReference type="SMART" id="SM00487">
    <property type="entry name" value="DEXDc"/>
    <property type="match status" value="1"/>
</dbReference>
<evidence type="ECO:0000256" key="7">
    <source>
        <dbReference type="ARBA" id="ARBA00023204"/>
    </source>
</evidence>
<dbReference type="Gene3D" id="3.40.50.300">
    <property type="entry name" value="P-loop containing nucleotide triphosphate hydrolases"/>
    <property type="match status" value="2"/>
</dbReference>
<dbReference type="RefSeq" id="WP_173122049.1">
    <property type="nucleotide sequence ID" value="NZ_JABRWJ010000002.1"/>
</dbReference>
<keyword evidence="8" id="KW-0413">Isomerase</keyword>
<dbReference type="PANTHER" id="PTHR47962">
    <property type="entry name" value="ATP-DEPENDENT HELICASE LHR-RELATED-RELATED"/>
    <property type="match status" value="1"/>
</dbReference>
<name>A0ABX2EEC2_9BURK</name>
<keyword evidence="1" id="KW-0547">Nucleotide-binding</keyword>
<dbReference type="CDD" id="cd18796">
    <property type="entry name" value="SF2_C_LHR"/>
    <property type="match status" value="1"/>
</dbReference>
<dbReference type="SMART" id="SM00490">
    <property type="entry name" value="HELICc"/>
    <property type="match status" value="1"/>
</dbReference>
<evidence type="ECO:0000313" key="11">
    <source>
        <dbReference type="EMBL" id="NRF66956.1"/>
    </source>
</evidence>
<reference evidence="11 12" key="1">
    <citation type="submission" date="2020-05" db="EMBL/GenBank/DDBJ databases">
        <title>Aquincola sp. isolate from soil.</title>
        <authorList>
            <person name="Han J."/>
            <person name="Kim D.-U."/>
        </authorList>
    </citation>
    <scope>NUCLEOTIDE SEQUENCE [LARGE SCALE GENOMIC DNA]</scope>
    <source>
        <strain evidence="11 12">S2</strain>
    </source>
</reference>
<evidence type="ECO:0000256" key="1">
    <source>
        <dbReference type="ARBA" id="ARBA00022741"/>
    </source>
</evidence>
<dbReference type="CDD" id="cd17922">
    <property type="entry name" value="DEXHc_LHR-like"/>
    <property type="match status" value="1"/>
</dbReference>
<dbReference type="PROSITE" id="PS51192">
    <property type="entry name" value="HELICASE_ATP_BIND_1"/>
    <property type="match status" value="1"/>
</dbReference>
<evidence type="ECO:0000256" key="2">
    <source>
        <dbReference type="ARBA" id="ARBA00022763"/>
    </source>
</evidence>
<dbReference type="InterPro" id="IPR013701">
    <property type="entry name" value="Lhr-like_DEAD/DEAH_assoc"/>
</dbReference>
<dbReference type="Proteomes" id="UP000737171">
    <property type="component" value="Unassembled WGS sequence"/>
</dbReference>
<keyword evidence="4 11" id="KW-0347">Helicase</keyword>
<dbReference type="GO" id="GO:0004386">
    <property type="term" value="F:helicase activity"/>
    <property type="evidence" value="ECO:0007669"/>
    <property type="project" value="UniProtKB-KW"/>
</dbReference>
<accession>A0ABX2EEC2</accession>
<dbReference type="Pfam" id="PF19306">
    <property type="entry name" value="WHD_Lhr"/>
    <property type="match status" value="1"/>
</dbReference>
<keyword evidence="7" id="KW-0234">DNA repair</keyword>
<dbReference type="PANTHER" id="PTHR47962:SF5">
    <property type="entry name" value="ATP-DEPENDENT HELICASE LHR-RELATED"/>
    <property type="match status" value="1"/>
</dbReference>
<sequence length="1481" mass="161693">MAPDTGTERFHPAVSGWLRARFGQATEVQQRAWQVTTQRRDALIAAPTGSGKTLAAFLSAINELVLQGLSDGHGTGLPDAVQVLYVSPLKALSNDIRKNLQEPLAGIRAGLVAMGLPDVPIRDAVRTGDTPQAERERMRRQPPHILVTTPESLYILLTSNAGRAMLSSVKSVIVDELHAVAGSKRGAHLMLTLERLEALVAQPPVRIGLSATVKPLDEMARFLIGAREAHEGKPVEIIDAGHIRERDLALEMPRSPLTAVMANEVWGEVYDRLAELIAQHRTTLIFVNQRRVAERAARHLAERLGEEHVTAHHGSLAREHRLQAEQRLKAGTLKALVATSSLELGIDIGDVDLVCQLGSPRAVNAFLQRVGRAGHAIGAIPKGRLFPLSLDDLLECSALLDAVQRGELDRIRVPEEPLDALAQQIVAEVACREWNVQALFDTFRRAQPYRTLTRETFDAVVQMLAEGYATRRGRSGAYLHLDAVNGLLRARRGAKLTAVTNAGVIPDQFDYDVVLLPEEHRVGTLNEDFAFESLPGDVFQLGNTSYRIIKVETGKVMVEDAKGQAPSMPFWLGDALSRSDELSHAVARLHEAAAAWLGEPAGRGAGDEPDADALAAGVLACERQLREQLHLPAPAAQQLAQYLGTAKAALGVLPGERRIVFERFFDEVGDTHLVIHSPHGSRINKAWGLTLRKRFCRQFNFELQASALEDSIVLSLGPTHSFALDEVKRYLKAASARDLLVQALLEAPMFGTRWRWNATAALAVRRMSGARKVPPQFQRTDAQDLLTVVFPDQLACAENLVGEREIPDHPLVQQTLHDCLHETMDVDGFVRLLTRIESGEIDITTRDLAAPSPLSLAILNARPFAFLDDGAAEERRTKAVRTQGLMDLRSAADVGRLDRQAIAQVRDEARPEIGSPDELHDALVVHGFLTSAEVVEIAGDDGAGHAAALQAQRRLTSLQTPGGFTLLIAAERLHEMRAVLPNARFTPAIEPVSAARPDAGDALREILRGRLEMLGPSSAVMLAAPLGLSADTVLGGLLRLEAEGAVMRGSFTAPEADEWCDRRLLARIHRHTRDKRRAEIQPVPAAQFMRFLFRWHRIGAATGGVSDVDERHEGEAGLAAALRQLEGFAAPVAAWEDDLLAARVRDYAPAMLDKLCATGRAAWWRPARGGESPGPEAKPKTGPIRGTPVLLCEREGLAHWQQASGATSADEAPRSAKAERVLEALRTHGASFFADLRQDTRLLGTELENALGELVAQGLVSCDSYAGLRALVMPADKRNKLLRRHPGRDPAMEDAGRWSLTRRARPPVDVPGALADPHVEHIARVLLRRYGVVFRKLLDREEGLPPWRDLHYVLRRLEARGEIRGGRFVSGFAGEQFALPEAAAALRRVAREGAESTQCERVSISGADPLNLAGILTPGEKVARLPGNRLLFENGVPVAVQAGGDVRYLREMSAALQWEVRNLLIRRQRPGSYLAGSAQAQ</sequence>
<feature type="domain" description="Helicase C-terminal" evidence="10">
    <location>
        <begin position="268"/>
        <end position="426"/>
    </location>
</feature>
<dbReference type="InterPro" id="IPR027417">
    <property type="entry name" value="P-loop_NTPase"/>
</dbReference>
<keyword evidence="12" id="KW-1185">Reference proteome</keyword>
<dbReference type="InterPro" id="IPR014001">
    <property type="entry name" value="Helicase_ATP-bd"/>
</dbReference>
<dbReference type="Pfam" id="PF08494">
    <property type="entry name" value="DEAD_assoc"/>
    <property type="match status" value="1"/>
</dbReference>
<keyword evidence="3" id="KW-0378">Hydrolase</keyword>
<proteinExistence type="predicted"/>
<keyword evidence="2" id="KW-0227">DNA damage</keyword>
<dbReference type="Pfam" id="PF23234">
    <property type="entry name" value="WHD_4th_Lhr"/>
    <property type="match status" value="1"/>
</dbReference>
<evidence type="ECO:0000259" key="9">
    <source>
        <dbReference type="PROSITE" id="PS51192"/>
    </source>
</evidence>
<organism evidence="11 12">
    <name type="scientific">Pseudaquabacterium terrae</name>
    <dbReference type="NCBI Taxonomy" id="2732868"/>
    <lineage>
        <taxon>Bacteria</taxon>
        <taxon>Pseudomonadati</taxon>
        <taxon>Pseudomonadota</taxon>
        <taxon>Betaproteobacteria</taxon>
        <taxon>Burkholderiales</taxon>
        <taxon>Sphaerotilaceae</taxon>
        <taxon>Pseudaquabacterium</taxon>
    </lineage>
</organism>
<dbReference type="InterPro" id="IPR055368">
    <property type="entry name" value="WH3_Lhr"/>
</dbReference>
<comment type="caution">
    <text evidence="11">The sequence shown here is derived from an EMBL/GenBank/DDBJ whole genome shotgun (WGS) entry which is preliminary data.</text>
</comment>
<dbReference type="InterPro" id="IPR045628">
    <property type="entry name" value="Lhr_WH_dom"/>
</dbReference>